<proteinExistence type="predicted"/>
<dbReference type="OrthoDB" id="3021279at2759"/>
<dbReference type="Proteomes" id="UP000636479">
    <property type="component" value="Unassembled WGS sequence"/>
</dbReference>
<dbReference type="RefSeq" id="XP_037220501.1">
    <property type="nucleotide sequence ID" value="XM_037362580.1"/>
</dbReference>
<dbReference type="EMBL" id="JACAZF010000005">
    <property type="protein sequence ID" value="KAF7303529.1"/>
    <property type="molecule type" value="Genomic_DNA"/>
</dbReference>
<comment type="caution">
    <text evidence="1">The sequence shown here is derived from an EMBL/GenBank/DDBJ whole genome shotgun (WGS) entry which is preliminary data.</text>
</comment>
<dbReference type="Gene3D" id="3.80.10.10">
    <property type="entry name" value="Ribonuclease Inhibitor"/>
    <property type="match status" value="1"/>
</dbReference>
<accession>A0A8H6SQE8</accession>
<protein>
    <submittedName>
        <fullName evidence="1">Uncharacterized protein</fullName>
    </submittedName>
</protein>
<keyword evidence="2" id="KW-1185">Reference proteome</keyword>
<dbReference type="SUPFAM" id="SSF52047">
    <property type="entry name" value="RNI-like"/>
    <property type="match status" value="1"/>
</dbReference>
<dbReference type="GeneID" id="59345096"/>
<gene>
    <name evidence="1" type="ORF">MIND_00582100</name>
</gene>
<organism evidence="1 2">
    <name type="scientific">Mycena indigotica</name>
    <dbReference type="NCBI Taxonomy" id="2126181"/>
    <lineage>
        <taxon>Eukaryota</taxon>
        <taxon>Fungi</taxon>
        <taxon>Dikarya</taxon>
        <taxon>Basidiomycota</taxon>
        <taxon>Agaricomycotina</taxon>
        <taxon>Agaricomycetes</taxon>
        <taxon>Agaricomycetidae</taxon>
        <taxon>Agaricales</taxon>
        <taxon>Marasmiineae</taxon>
        <taxon>Mycenaceae</taxon>
        <taxon>Mycena</taxon>
    </lineage>
</organism>
<evidence type="ECO:0000313" key="1">
    <source>
        <dbReference type="EMBL" id="KAF7303529.1"/>
    </source>
</evidence>
<dbReference type="InterPro" id="IPR032675">
    <property type="entry name" value="LRR_dom_sf"/>
</dbReference>
<name>A0A8H6SQE8_9AGAR</name>
<reference evidence="1" key="1">
    <citation type="submission" date="2020-05" db="EMBL/GenBank/DDBJ databases">
        <title>Mycena genomes resolve the evolution of fungal bioluminescence.</title>
        <authorList>
            <person name="Tsai I.J."/>
        </authorList>
    </citation>
    <scope>NUCLEOTIDE SEQUENCE</scope>
    <source>
        <strain evidence="1">171206Taipei</strain>
    </source>
</reference>
<sequence length="308" mass="35149">MHDVDKAAPQLPPELEREICELAGWNDDETMRTLICVARRFYEWLEPLRYRVVSLSSAEDDLFMSHFLGLFPESAAGLPGPPPSSLPQPDRSSQVRHLALSSQMARSTVEHILRTTTNVTDLAIWTGDTYPELLEAMQPLTQLRHLSVNLSELLWNVDDVAAPSAAKFRPFAQLTHLDIFGHMPLSAQMIPILGMLPALTHLALTDMWDPPFIWKTLAECGERLRVLVVLWTDREEVDPGVPDEFASDGERADEIGDPRFCAVYCSQFEDDWRRGAWGERDFWAMAEERLRWRAVKRQRKLEGNLRSA</sequence>
<dbReference type="AlphaFoldDB" id="A0A8H6SQE8"/>
<evidence type="ECO:0000313" key="2">
    <source>
        <dbReference type="Proteomes" id="UP000636479"/>
    </source>
</evidence>